<evidence type="ECO:0000256" key="4">
    <source>
        <dbReference type="HAMAP-Rule" id="MF_00846"/>
    </source>
</evidence>
<dbReference type="InterPro" id="IPR003593">
    <property type="entry name" value="AAA+_ATPase"/>
</dbReference>
<comment type="subunit">
    <text evidence="4">Binds within the E-site of the 70S ribosome, where it contacts ribosomal proteins of the large and small subunit, the 16 and 23S rRNAs and the acceptor arm of the P-site tRNA.</text>
</comment>
<dbReference type="PROSITE" id="PS50893">
    <property type="entry name" value="ABC_TRANSPORTER_2"/>
    <property type="match status" value="2"/>
</dbReference>
<organism evidence="6 7">
    <name type="scientific">Aureibacillus halotolerans</name>
    <dbReference type="NCBI Taxonomy" id="1508390"/>
    <lineage>
        <taxon>Bacteria</taxon>
        <taxon>Bacillati</taxon>
        <taxon>Bacillota</taxon>
        <taxon>Bacilli</taxon>
        <taxon>Bacillales</taxon>
        <taxon>Bacillaceae</taxon>
        <taxon>Aureibacillus</taxon>
    </lineage>
</organism>
<comment type="domain">
    <text evidence="4">The antibiotic resistance domain (ARD) is packed between the 23S rRNA and the acceptor arm of the P-site tRNA and inserts into the peptidyltransferase center (PTC). The C-terminal extension (CTE) contacts the small ribosomal subunit, positioned in the Shine-Dalgarno-anti-Shine-Dalgarno cavity.</text>
</comment>
<reference evidence="6 7" key="1">
    <citation type="submission" date="2019-03" db="EMBL/GenBank/DDBJ databases">
        <title>Genomic Encyclopedia of Type Strains, Phase IV (KMG-IV): sequencing the most valuable type-strain genomes for metagenomic binning, comparative biology and taxonomic classification.</title>
        <authorList>
            <person name="Goeker M."/>
        </authorList>
    </citation>
    <scope>NUCLEOTIDE SEQUENCE [LARGE SCALE GENOMIC DNA]</scope>
    <source>
        <strain evidence="6 7">DSM 28697</strain>
    </source>
</reference>
<dbReference type="Proteomes" id="UP000295632">
    <property type="component" value="Unassembled WGS sequence"/>
</dbReference>
<dbReference type="SUPFAM" id="SSF52540">
    <property type="entry name" value="P-loop containing nucleoside triphosphate hydrolases"/>
    <property type="match status" value="2"/>
</dbReference>
<comment type="subcellular location">
    <subcellularLocation>
        <location evidence="4">Cytoplasm</location>
    </subcellularLocation>
    <text evidence="4">Does not stably associate with ribosomes.</text>
</comment>
<dbReference type="RefSeq" id="WP_133579880.1">
    <property type="nucleotide sequence ID" value="NZ_SNYJ01000005.1"/>
</dbReference>
<keyword evidence="4" id="KW-0699">rRNA-binding</keyword>
<dbReference type="InterPro" id="IPR003439">
    <property type="entry name" value="ABC_transporter-like_ATP-bd"/>
</dbReference>
<dbReference type="OrthoDB" id="9760950at2"/>
<evidence type="ECO:0000256" key="1">
    <source>
        <dbReference type="ARBA" id="ARBA00022737"/>
    </source>
</evidence>
<keyword evidence="4" id="KW-0820">tRNA-binding</keyword>
<comment type="caution">
    <text evidence="4">Lacks conserved residue(s) required for the propagation of feature annotation.</text>
</comment>
<dbReference type="PANTHER" id="PTHR19211">
    <property type="entry name" value="ATP-BINDING TRANSPORT PROTEIN-RELATED"/>
    <property type="match status" value="1"/>
</dbReference>
<dbReference type="HAMAP" id="MF_00846">
    <property type="entry name" value="VmlR"/>
    <property type="match status" value="1"/>
</dbReference>
<dbReference type="GO" id="GO:0000049">
    <property type="term" value="F:tRNA binding"/>
    <property type="evidence" value="ECO:0007669"/>
    <property type="project" value="UniProtKB-UniRule"/>
</dbReference>
<evidence type="ECO:0000256" key="2">
    <source>
        <dbReference type="ARBA" id="ARBA00022741"/>
    </source>
</evidence>
<comment type="similarity">
    <text evidence="4">Belongs to the ABC transporter superfamily. ABCF family. ARE2 subfamily.</text>
</comment>
<evidence type="ECO:0000256" key="3">
    <source>
        <dbReference type="ARBA" id="ARBA00022840"/>
    </source>
</evidence>
<feature type="domain" description="ABC transporter" evidence="5">
    <location>
        <begin position="5"/>
        <end position="202"/>
    </location>
</feature>
<dbReference type="Gene3D" id="3.40.50.300">
    <property type="entry name" value="P-loop containing nucleotide triphosphate hydrolases"/>
    <property type="match status" value="3"/>
</dbReference>
<keyword evidence="7" id="KW-1185">Reference proteome</keyword>
<name>A0A4R6U573_9BACI</name>
<dbReference type="GO" id="GO:0016887">
    <property type="term" value="F:ATP hydrolysis activity"/>
    <property type="evidence" value="ECO:0007669"/>
    <property type="project" value="InterPro"/>
</dbReference>
<feature type="binding site" evidence="4">
    <location>
        <begin position="330"/>
        <end position="337"/>
    </location>
    <ligand>
        <name>ATP</name>
        <dbReference type="ChEBI" id="CHEBI:30616"/>
        <label>2</label>
    </ligand>
</feature>
<dbReference type="InterPro" id="IPR050611">
    <property type="entry name" value="ABCF"/>
</dbReference>
<sequence>MIELLQLQNVSFEINGSPLLTKLNATVHQGDVIGLIGKNGAGKSTLLHLLHQDLTPTTGHIKHLQNNLSLSLVEQENDAFAFGDVGSQDVALLSRWNVPANEYSTLSGGEKLKARLAKGFATSADLLLLDEPTNHLDDLSVDVLIEQMKQLNCTLILVSHDRYFLDKVCTDIWSLEEQTLIAHTGNYSSYMEEREQKRLTQQREYEKQQKMKARIEGQMKQLTSWSSAAHAASTKQEGPKMGLKEYHRVKAKKMDAQVKSKQKRLEKELEKINAEAVAPDEKVQFSMKANTKVGRRFMEVTNLTKSYGETTLFKEAQFTIQHGEKIALIGPNGSGKTTFLRIVMGQEEATGEVWLSPTANIGYLTQDVFDLPLDQTPKEIFYQDNYADRGRVQNLMNHLGFSASQWAEPIRDMSMGERVKCKLMAYILEEKDVLILDEPTNHLDLPSREQLEETLSQYNGTLLIVSHDRYFLEKTTDTELVIADKKMHKKINAPKPPQDNQANEELRLTLETERQEVLGKLSFSPPASKEYQALDARFKELTETIKTLS</sequence>
<gene>
    <name evidence="4" type="primary">vmlR</name>
    <name evidence="6" type="ORF">EV213_10513</name>
</gene>
<protein>
    <recommendedName>
        <fullName evidence="4">Ribosome protection protein VmlR</fullName>
    </recommendedName>
</protein>
<dbReference type="InterPro" id="IPR032781">
    <property type="entry name" value="ABC_tran_Xtn"/>
</dbReference>
<dbReference type="GO" id="GO:0046677">
    <property type="term" value="P:response to antibiotic"/>
    <property type="evidence" value="ECO:0007669"/>
    <property type="project" value="UniProtKB-KW"/>
</dbReference>
<accession>A0A4R6U573</accession>
<keyword evidence="3 4" id="KW-0067">ATP-binding</keyword>
<dbReference type="InterPro" id="IPR027417">
    <property type="entry name" value="P-loop_NTPase"/>
</dbReference>
<comment type="function">
    <text evidence="4">Recognizes and binds in the vacant E-site of ribosomes stalled by some peptidyltransferase center (PTC)-targeting antibiotics. Makes contact with the PTC and both ribosomal subunits. Induces conformational changes in the P-site, which allows it to dislodge the antibiotic from its PTC binding site.</text>
</comment>
<feature type="domain" description="ABC transporter" evidence="5">
    <location>
        <begin position="298"/>
        <end position="509"/>
    </location>
</feature>
<dbReference type="PANTHER" id="PTHR19211:SF100">
    <property type="entry name" value="RIBOSOME PROTECTION PROTEIN VMLR"/>
    <property type="match status" value="1"/>
</dbReference>
<evidence type="ECO:0000313" key="7">
    <source>
        <dbReference type="Proteomes" id="UP000295632"/>
    </source>
</evidence>
<comment type="caution">
    <text evidence="6">The sequence shown here is derived from an EMBL/GenBank/DDBJ whole genome shotgun (WGS) entry which is preliminary data.</text>
</comment>
<dbReference type="EMBL" id="SNYJ01000005">
    <property type="protein sequence ID" value="TDQ40672.1"/>
    <property type="molecule type" value="Genomic_DNA"/>
</dbReference>
<dbReference type="GO" id="GO:0005524">
    <property type="term" value="F:ATP binding"/>
    <property type="evidence" value="ECO:0007669"/>
    <property type="project" value="UniProtKB-UniRule"/>
</dbReference>
<evidence type="ECO:0000259" key="5">
    <source>
        <dbReference type="PROSITE" id="PS50893"/>
    </source>
</evidence>
<dbReference type="CDD" id="cd03221">
    <property type="entry name" value="ABCF_EF-3"/>
    <property type="match status" value="2"/>
</dbReference>
<dbReference type="Pfam" id="PF00005">
    <property type="entry name" value="ABC_tran"/>
    <property type="match status" value="2"/>
</dbReference>
<evidence type="ECO:0000313" key="6">
    <source>
        <dbReference type="EMBL" id="TDQ40672.1"/>
    </source>
</evidence>
<keyword evidence="2 4" id="KW-0547">Nucleotide-binding</keyword>
<dbReference type="GO" id="GO:0019843">
    <property type="term" value="F:rRNA binding"/>
    <property type="evidence" value="ECO:0007669"/>
    <property type="project" value="UniProtKB-UniRule"/>
</dbReference>
<keyword evidence="4" id="KW-0046">Antibiotic resistance</keyword>
<keyword evidence="1 4" id="KW-0677">Repeat</keyword>
<dbReference type="Pfam" id="PF12848">
    <property type="entry name" value="ABC_tran_Xtn"/>
    <property type="match status" value="1"/>
</dbReference>
<dbReference type="GO" id="GO:0005737">
    <property type="term" value="C:cytoplasm"/>
    <property type="evidence" value="ECO:0007669"/>
    <property type="project" value="UniProtKB-SubCell"/>
</dbReference>
<dbReference type="GO" id="GO:0072344">
    <property type="term" value="P:rescue of stalled ribosome"/>
    <property type="evidence" value="ECO:0007669"/>
    <property type="project" value="UniProtKB-UniRule"/>
</dbReference>
<dbReference type="AlphaFoldDB" id="A0A4R6U573"/>
<feature type="binding site" evidence="4">
    <location>
        <begin position="37"/>
        <end position="44"/>
    </location>
    <ligand>
        <name>ATP</name>
        <dbReference type="ChEBI" id="CHEBI:30616"/>
        <label>1</label>
    </ligand>
</feature>
<dbReference type="SMART" id="SM00382">
    <property type="entry name" value="AAA"/>
    <property type="match status" value="2"/>
</dbReference>
<keyword evidence="4" id="KW-0694">RNA-binding</keyword>
<dbReference type="InterPro" id="IPR043684">
    <property type="entry name" value="VmlR"/>
</dbReference>
<keyword evidence="4" id="KW-0963">Cytoplasm</keyword>
<proteinExistence type="inferred from homology"/>
<dbReference type="NCBIfam" id="NF000355">
    <property type="entry name" value="ribo_prot_ABC_F"/>
    <property type="match status" value="1"/>
</dbReference>